<dbReference type="Proteomes" id="UP000604381">
    <property type="component" value="Unassembled WGS sequence"/>
</dbReference>
<protein>
    <submittedName>
        <fullName evidence="2">Type-F conjugative transfer system secretin TraK</fullName>
    </submittedName>
</protein>
<evidence type="ECO:0000313" key="3">
    <source>
        <dbReference type="Proteomes" id="UP000604381"/>
    </source>
</evidence>
<proteinExistence type="predicted"/>
<dbReference type="EMBL" id="JADHEI010000031">
    <property type="protein sequence ID" value="MBF2735042.1"/>
    <property type="molecule type" value="Genomic_DNA"/>
</dbReference>
<sequence length="234" mass="24406">MLLRPLPLFLLLPLLAAAAAADLDAVVAADGAVVRVAADEPNLLEAAEGRVAAFVFAEGAFTQTIDAEAGVVYFRPLREQPRSGFVEVAYADGGRRRFALVIVPDPDQAARRVVLAAPAATAPAFAPAVSTGHVAALKEFLREFAALDPADLVPAADAAELAAGDIVLVPRGVLRRGGFVGERYRLLNHGATPYLIDEDDLVHGAGVLAVAAAEQAVPPQGATWVHVVRREAAE</sequence>
<name>A0A930UEP1_9GAMM</name>
<feature type="signal peptide" evidence="1">
    <location>
        <begin position="1"/>
        <end position="20"/>
    </location>
</feature>
<evidence type="ECO:0000256" key="1">
    <source>
        <dbReference type="SAM" id="SignalP"/>
    </source>
</evidence>
<feature type="chain" id="PRO_5036783020" evidence="1">
    <location>
        <begin position="21"/>
        <end position="234"/>
    </location>
</feature>
<evidence type="ECO:0000313" key="2">
    <source>
        <dbReference type="EMBL" id="MBF2735042.1"/>
    </source>
</evidence>
<keyword evidence="3" id="KW-1185">Reference proteome</keyword>
<gene>
    <name evidence="2" type="ORF">ISN26_02995</name>
</gene>
<dbReference type="AlphaFoldDB" id="A0A930UEP1"/>
<keyword evidence="1" id="KW-0732">Signal</keyword>
<reference evidence="2" key="1">
    <citation type="submission" date="2020-10" db="EMBL/GenBank/DDBJ databases">
        <title>An improved Amphimedon queenslandica hologenome assembly reveals how three proteobacterial symbionts can extend the metabolic phenotypic of their marine sponge host.</title>
        <authorList>
            <person name="Degnan B."/>
            <person name="Degnan S."/>
            <person name="Xiang X."/>
        </authorList>
    </citation>
    <scope>NUCLEOTIDE SEQUENCE</scope>
    <source>
        <strain evidence="2">AqS2</strain>
    </source>
</reference>
<comment type="caution">
    <text evidence="2">The sequence shown here is derived from an EMBL/GenBank/DDBJ whole genome shotgun (WGS) entry which is preliminary data.</text>
</comment>
<accession>A0A930UEP1</accession>
<organism evidence="2 3">
    <name type="scientific">Candidatus Amphirhobacter heronislandensis</name>
    <dbReference type="NCBI Taxonomy" id="1732024"/>
    <lineage>
        <taxon>Bacteria</taxon>
        <taxon>Pseudomonadati</taxon>
        <taxon>Pseudomonadota</taxon>
        <taxon>Gammaproteobacteria</taxon>
        <taxon>Candidatus Tethybacterales</taxon>
        <taxon>Candidatus Tethybacteraceae</taxon>
        <taxon>Candidatus Amphirhobacter</taxon>
    </lineage>
</organism>